<evidence type="ECO:0000256" key="11">
    <source>
        <dbReference type="ARBA" id="ARBA00083107"/>
    </source>
</evidence>
<evidence type="ECO:0000256" key="10">
    <source>
        <dbReference type="ARBA" id="ARBA00059220"/>
    </source>
</evidence>
<dbReference type="Pfam" id="PF03441">
    <property type="entry name" value="FAD_binding_7"/>
    <property type="match status" value="1"/>
</dbReference>
<dbReference type="AlphaFoldDB" id="A0A4R3YYZ3"/>
<dbReference type="SUPFAM" id="SSF48173">
    <property type="entry name" value="Cryptochrome/photolyase FAD-binding domain"/>
    <property type="match status" value="1"/>
</dbReference>
<dbReference type="Pfam" id="PF00875">
    <property type="entry name" value="DNA_photolyase"/>
    <property type="match status" value="1"/>
</dbReference>
<dbReference type="InterPro" id="IPR036155">
    <property type="entry name" value="Crypto/Photolyase_N_sf"/>
</dbReference>
<evidence type="ECO:0000256" key="9">
    <source>
        <dbReference type="ARBA" id="ARBA00033999"/>
    </source>
</evidence>
<dbReference type="GO" id="GO:0009416">
    <property type="term" value="P:response to light stimulus"/>
    <property type="evidence" value="ECO:0007669"/>
    <property type="project" value="TreeGrafter"/>
</dbReference>
<dbReference type="InterPro" id="IPR005101">
    <property type="entry name" value="Cryptochr/Photolyase_FAD-bd"/>
</dbReference>
<evidence type="ECO:0000256" key="7">
    <source>
        <dbReference type="ARBA" id="ARBA00022991"/>
    </source>
</evidence>
<dbReference type="PRINTS" id="PR00147">
    <property type="entry name" value="DNAPHOTLYASE"/>
</dbReference>
<dbReference type="EC" id="4.1.99.3" evidence="3"/>
<dbReference type="PROSITE" id="PS00691">
    <property type="entry name" value="DNA_PHOTOLYASES_1_2"/>
    <property type="match status" value="1"/>
</dbReference>
<comment type="catalytic activity">
    <reaction evidence="9">
        <text>cyclobutadipyrimidine (in DNA) = 2 pyrimidine residues (in DNA).</text>
        <dbReference type="EC" id="4.1.99.3"/>
    </reaction>
</comment>
<comment type="cofactor">
    <cofactor evidence="1">
        <name>(6R)-5,10-methylene-5,6,7,8-tetrahydrofolate</name>
        <dbReference type="ChEBI" id="CHEBI:15636"/>
    </cofactor>
</comment>
<dbReference type="InterPro" id="IPR006050">
    <property type="entry name" value="DNA_photolyase_N"/>
</dbReference>
<feature type="site" description="Electron transfer via tryptophanyl radical" evidence="13">
    <location>
        <position position="386"/>
    </location>
</feature>
<dbReference type="InterPro" id="IPR002081">
    <property type="entry name" value="Cryptochrome/DNA_photolyase_1"/>
</dbReference>
<evidence type="ECO:0000256" key="12">
    <source>
        <dbReference type="PIRSR" id="PIRSR602081-1"/>
    </source>
</evidence>
<evidence type="ECO:0000256" key="2">
    <source>
        <dbReference type="ARBA" id="ARBA00005862"/>
    </source>
</evidence>
<feature type="binding site" evidence="12">
    <location>
        <begin position="236"/>
        <end position="240"/>
    </location>
    <ligand>
        <name>FAD</name>
        <dbReference type="ChEBI" id="CHEBI:57692"/>
    </ligand>
</feature>
<keyword evidence="16" id="KW-0456">Lyase</keyword>
<evidence type="ECO:0000259" key="15">
    <source>
        <dbReference type="PROSITE" id="PS51645"/>
    </source>
</evidence>
<evidence type="ECO:0000256" key="14">
    <source>
        <dbReference type="RuleBase" id="RU004182"/>
    </source>
</evidence>
<feature type="site" description="Electron transfer via tryptophanyl radical" evidence="13">
    <location>
        <position position="363"/>
    </location>
</feature>
<dbReference type="GO" id="GO:0000719">
    <property type="term" value="P:photoreactive repair"/>
    <property type="evidence" value="ECO:0007669"/>
    <property type="project" value="UniProtKB-ARBA"/>
</dbReference>
<dbReference type="EMBL" id="SMCR01000003">
    <property type="protein sequence ID" value="TCV98001.1"/>
    <property type="molecule type" value="Genomic_DNA"/>
</dbReference>
<keyword evidence="7 14" id="KW-0157">Chromophore</keyword>
<dbReference type="GO" id="GO:0003677">
    <property type="term" value="F:DNA binding"/>
    <property type="evidence" value="ECO:0007669"/>
    <property type="project" value="TreeGrafter"/>
</dbReference>
<feature type="binding site" evidence="12">
    <location>
        <position position="275"/>
    </location>
    <ligand>
        <name>FAD</name>
        <dbReference type="ChEBI" id="CHEBI:57692"/>
    </ligand>
</feature>
<keyword evidence="5 12" id="KW-0285">Flavoprotein</keyword>
<feature type="binding site" evidence="12">
    <location>
        <begin position="278"/>
        <end position="285"/>
    </location>
    <ligand>
        <name>FAD</name>
        <dbReference type="ChEBI" id="CHEBI:57692"/>
    </ligand>
</feature>
<protein>
    <recommendedName>
        <fullName evidence="4">Deoxyribodipyrimidine photo-lyase</fullName>
        <ecNumber evidence="3">4.1.99.3</ecNumber>
    </recommendedName>
    <alternativeName>
        <fullName evidence="8">DNA photolyase</fullName>
    </alternativeName>
    <alternativeName>
        <fullName evidence="11">Photoreactivating enzyme</fullName>
    </alternativeName>
</protein>
<dbReference type="GO" id="GO:0071949">
    <property type="term" value="F:FAD binding"/>
    <property type="evidence" value="ECO:0007669"/>
    <property type="project" value="TreeGrafter"/>
</dbReference>
<accession>A0A4R3YYZ3</accession>
<dbReference type="NCBIfam" id="NF007955">
    <property type="entry name" value="PRK10674.1"/>
    <property type="match status" value="1"/>
</dbReference>
<dbReference type="Gene3D" id="3.40.50.620">
    <property type="entry name" value="HUPs"/>
    <property type="match status" value="1"/>
</dbReference>
<evidence type="ECO:0000313" key="17">
    <source>
        <dbReference type="Proteomes" id="UP000295719"/>
    </source>
</evidence>
<organism evidence="16 17">
    <name type="scientific">Biostraticola tofi</name>
    <dbReference type="NCBI Taxonomy" id="466109"/>
    <lineage>
        <taxon>Bacteria</taxon>
        <taxon>Pseudomonadati</taxon>
        <taxon>Pseudomonadota</taxon>
        <taxon>Gammaproteobacteria</taxon>
        <taxon>Enterobacterales</taxon>
        <taxon>Bruguierivoracaceae</taxon>
        <taxon>Biostraticola</taxon>
    </lineage>
</organism>
<keyword evidence="17" id="KW-1185">Reference proteome</keyword>
<name>A0A4R3YYZ3_9GAMM</name>
<comment type="similarity">
    <text evidence="2">Belongs to the DNA photolyase class-1 family.</text>
</comment>
<dbReference type="PROSITE" id="PS00394">
    <property type="entry name" value="DNA_PHOTOLYASES_1_1"/>
    <property type="match status" value="1"/>
</dbReference>
<dbReference type="RefSeq" id="WP_131864772.1">
    <property type="nucleotide sequence ID" value="NZ_SMCR01000003.1"/>
</dbReference>
<feature type="domain" description="Photolyase/cryptochrome alpha/beta" evidence="15">
    <location>
        <begin position="2"/>
        <end position="136"/>
    </location>
</feature>
<dbReference type="SUPFAM" id="SSF52425">
    <property type="entry name" value="Cryptochrome/photolyase, N-terminal domain"/>
    <property type="match status" value="1"/>
</dbReference>
<feature type="site" description="Electron transfer via tryptophanyl radical" evidence="13">
    <location>
        <position position="310"/>
    </location>
</feature>
<evidence type="ECO:0000313" key="16">
    <source>
        <dbReference type="EMBL" id="TCV98001.1"/>
    </source>
</evidence>
<dbReference type="PANTHER" id="PTHR11455:SF9">
    <property type="entry name" value="CRYPTOCHROME CIRCADIAN CLOCK 5 ISOFORM X1"/>
    <property type="match status" value="1"/>
</dbReference>
<reference evidence="16 17" key="1">
    <citation type="submission" date="2019-03" db="EMBL/GenBank/DDBJ databases">
        <title>Genomic Encyclopedia of Type Strains, Phase IV (KMG-IV): sequencing the most valuable type-strain genomes for metagenomic binning, comparative biology and taxonomic classification.</title>
        <authorList>
            <person name="Goeker M."/>
        </authorList>
    </citation>
    <scope>NUCLEOTIDE SEQUENCE [LARGE SCALE GENOMIC DNA]</scope>
    <source>
        <strain evidence="16 17">DSM 19580</strain>
    </source>
</reference>
<evidence type="ECO:0000256" key="13">
    <source>
        <dbReference type="PIRSR" id="PIRSR602081-2"/>
    </source>
</evidence>
<evidence type="ECO:0000256" key="4">
    <source>
        <dbReference type="ARBA" id="ARBA00014046"/>
    </source>
</evidence>
<evidence type="ECO:0000256" key="5">
    <source>
        <dbReference type="ARBA" id="ARBA00022630"/>
    </source>
</evidence>
<sequence>MATHLLWLRNDLRIHDNPALNAACRNPDAQVLALYIATPGQWRDHGMSARQAAFLLQNLHELSPALARRGIPLHYHQCDDFDQAVDWVDEFCRRQQVSHLFYNYQYEYNEQLRDRRLEQQLGDRLVCQGLDDGVLLPPGAVLTGGGEMYKVYTPFRNAFLKALSTAEMECVPAPAQRLEGIETVSDDPMPFSYPQQDPGADWPAGEDAALSRLRTFCHQQVADYPQARDIPALDATSRLSPYLALGVLSPRQCYNRLLKAYPDLLIRPESGAFCWLNELIWRDFYRHLMVAYPRLAKHQPFIQWTGRVAWRQDDRLFDAWCAGLTGFPIVDAAMRQMNQTGWMHNRLRMITASFLVKDLLIDWRRGEQFFMSRLIDGDFCANNGGWQWAASTGTDAAPYFRIFNPTTQGRRFDEKGEFIRRWVPELAKVPDRYLHDPYSWQQAETGGLDYPRPIVDHAKARIRALAAYEAAKNPR</sequence>
<evidence type="ECO:0000256" key="1">
    <source>
        <dbReference type="ARBA" id="ARBA00001932"/>
    </source>
</evidence>
<proteinExistence type="inferred from homology"/>
<feature type="binding site" evidence="12">
    <location>
        <position position="224"/>
    </location>
    <ligand>
        <name>FAD</name>
        <dbReference type="ChEBI" id="CHEBI:57692"/>
    </ligand>
</feature>
<keyword evidence="6 12" id="KW-0274">FAD</keyword>
<dbReference type="InterPro" id="IPR014729">
    <property type="entry name" value="Rossmann-like_a/b/a_fold"/>
</dbReference>
<evidence type="ECO:0000256" key="3">
    <source>
        <dbReference type="ARBA" id="ARBA00013149"/>
    </source>
</evidence>
<comment type="function">
    <text evidence="10">Involved in repair of UV radiation-induced DNA damage. Catalyzes the light-dependent monomerization (300-600 nm) of cyclobutyl pyrimidine dimers (in cis-syn configuration), which are formed between adjacent bases on the same DNA strand upon exposure to ultraviolet radiation.</text>
</comment>
<dbReference type="Gene3D" id="1.25.40.80">
    <property type="match status" value="1"/>
</dbReference>
<comment type="similarity">
    <text evidence="14">Belongs to the DNA photolyase family.</text>
</comment>
<dbReference type="OrthoDB" id="9772484at2"/>
<feature type="binding site" evidence="12">
    <location>
        <begin position="376"/>
        <end position="378"/>
    </location>
    <ligand>
        <name>FAD</name>
        <dbReference type="ChEBI" id="CHEBI:57692"/>
    </ligand>
</feature>
<dbReference type="PANTHER" id="PTHR11455">
    <property type="entry name" value="CRYPTOCHROME"/>
    <property type="match status" value="1"/>
</dbReference>
<dbReference type="Gene3D" id="1.10.579.10">
    <property type="entry name" value="DNA Cyclobutane Dipyrimidine Photolyase, subunit A, domain 3"/>
    <property type="match status" value="1"/>
</dbReference>
<gene>
    <name evidence="16" type="ORF">EDC52_10383</name>
</gene>
<dbReference type="FunFam" id="1.10.579.10:FF:000003">
    <property type="entry name" value="Deoxyribodipyrimidine photo-lyase"/>
    <property type="match status" value="1"/>
</dbReference>
<comment type="cofactor">
    <cofactor evidence="12">
        <name>FAD</name>
        <dbReference type="ChEBI" id="CHEBI:57692"/>
    </cofactor>
    <text evidence="12">Binds 1 FAD per subunit.</text>
</comment>
<dbReference type="Proteomes" id="UP000295719">
    <property type="component" value="Unassembled WGS sequence"/>
</dbReference>
<dbReference type="InterPro" id="IPR036134">
    <property type="entry name" value="Crypto/Photolyase_FAD-like_sf"/>
</dbReference>
<dbReference type="PROSITE" id="PS51645">
    <property type="entry name" value="PHR_CRY_ALPHA_BETA"/>
    <property type="match status" value="1"/>
</dbReference>
<dbReference type="InterPro" id="IPR018394">
    <property type="entry name" value="DNA_photolyase_1_CS_C"/>
</dbReference>
<evidence type="ECO:0000256" key="8">
    <source>
        <dbReference type="ARBA" id="ARBA00031671"/>
    </source>
</evidence>
<comment type="caution">
    <text evidence="16">The sequence shown here is derived from an EMBL/GenBank/DDBJ whole genome shotgun (WGS) entry which is preliminary data.</text>
</comment>
<dbReference type="GO" id="GO:0003904">
    <property type="term" value="F:deoxyribodipyrimidine photo-lyase activity"/>
    <property type="evidence" value="ECO:0007669"/>
    <property type="project" value="UniProtKB-EC"/>
</dbReference>
<evidence type="ECO:0000256" key="6">
    <source>
        <dbReference type="ARBA" id="ARBA00022827"/>
    </source>
</evidence>